<dbReference type="Gene3D" id="2.10.109.10">
    <property type="entry name" value="Umud Fragment, subunit A"/>
    <property type="match status" value="1"/>
</dbReference>
<dbReference type="SUPFAM" id="SSF51306">
    <property type="entry name" value="LexA/Signal peptidase"/>
    <property type="match status" value="1"/>
</dbReference>
<gene>
    <name evidence="5" type="ORF">SNEC2469_LOCUS9737</name>
</gene>
<dbReference type="NCBIfam" id="TIGR02227">
    <property type="entry name" value="sigpep_I_bact"/>
    <property type="match status" value="1"/>
</dbReference>
<dbReference type="GO" id="GO:0005743">
    <property type="term" value="C:mitochondrial inner membrane"/>
    <property type="evidence" value="ECO:0007669"/>
    <property type="project" value="UniProtKB-SubCell"/>
</dbReference>
<dbReference type="Pfam" id="PF10502">
    <property type="entry name" value="Peptidase_S26"/>
    <property type="match status" value="1"/>
</dbReference>
<dbReference type="OrthoDB" id="448549at2759"/>
<dbReference type="GO" id="GO:0006465">
    <property type="term" value="P:signal peptide processing"/>
    <property type="evidence" value="ECO:0007669"/>
    <property type="project" value="InterPro"/>
</dbReference>
<dbReference type="PANTHER" id="PTHR30283">
    <property type="entry name" value="PEROXIDE STRESS RESPONSE PROTEIN YAAA"/>
    <property type="match status" value="1"/>
</dbReference>
<feature type="domain" description="Peptidase S26" evidence="4">
    <location>
        <begin position="294"/>
        <end position="469"/>
    </location>
</feature>
<dbReference type="InterPro" id="IPR019757">
    <property type="entry name" value="Pept_S26A_signal_pept_1_Lys-AS"/>
</dbReference>
<dbReference type="InterPro" id="IPR005583">
    <property type="entry name" value="YaaA"/>
</dbReference>
<feature type="active site" evidence="2">
    <location>
        <position position="301"/>
    </location>
</feature>
<dbReference type="InterPro" id="IPR036810">
    <property type="entry name" value="SMc04008-like_sf"/>
</dbReference>
<keyword evidence="3" id="KW-0496">Mitochondrion</keyword>
<dbReference type="InterPro" id="IPR000223">
    <property type="entry name" value="Pept_S26A_signal_pept_1"/>
</dbReference>
<dbReference type="GO" id="GO:0005829">
    <property type="term" value="C:cytosol"/>
    <property type="evidence" value="ECO:0007669"/>
    <property type="project" value="TreeGrafter"/>
</dbReference>
<dbReference type="HAMAP" id="MF_00652">
    <property type="entry name" value="UPF0246"/>
    <property type="match status" value="1"/>
</dbReference>
<evidence type="ECO:0000259" key="4">
    <source>
        <dbReference type="Pfam" id="PF10502"/>
    </source>
</evidence>
<dbReference type="SUPFAM" id="SSF158757">
    <property type="entry name" value="SMc04008-like"/>
    <property type="match status" value="1"/>
</dbReference>
<keyword evidence="3" id="KW-0472">Membrane</keyword>
<dbReference type="PRINTS" id="PR00727">
    <property type="entry name" value="LEADERPTASE"/>
</dbReference>
<comment type="caution">
    <text evidence="5">The sequence shown here is derived from an EMBL/GenBank/DDBJ whole genome shotgun (WGS) entry which is preliminary data.</text>
</comment>
<dbReference type="CDD" id="cd06530">
    <property type="entry name" value="S26_SPase_I"/>
    <property type="match status" value="1"/>
</dbReference>
<dbReference type="GO" id="GO:0004252">
    <property type="term" value="F:serine-type endopeptidase activity"/>
    <property type="evidence" value="ECO:0007669"/>
    <property type="project" value="InterPro"/>
</dbReference>
<dbReference type="EMBL" id="CAJNJA010015696">
    <property type="protein sequence ID" value="CAE7366247.1"/>
    <property type="molecule type" value="Genomic_DNA"/>
</dbReference>
<comment type="similarity">
    <text evidence="3">Belongs to the peptidase S26 family.</text>
</comment>
<organism evidence="5 6">
    <name type="scientific">Symbiodinium necroappetens</name>
    <dbReference type="NCBI Taxonomy" id="1628268"/>
    <lineage>
        <taxon>Eukaryota</taxon>
        <taxon>Sar</taxon>
        <taxon>Alveolata</taxon>
        <taxon>Dinophyceae</taxon>
        <taxon>Suessiales</taxon>
        <taxon>Symbiodiniaceae</taxon>
        <taxon>Symbiodinium</taxon>
    </lineage>
</organism>
<proteinExistence type="inferred from homology"/>
<evidence type="ECO:0000256" key="1">
    <source>
        <dbReference type="ARBA" id="ARBA00022801"/>
    </source>
</evidence>
<dbReference type="EC" id="3.4.21.-" evidence="3"/>
<evidence type="ECO:0000256" key="3">
    <source>
        <dbReference type="RuleBase" id="RU362041"/>
    </source>
</evidence>
<evidence type="ECO:0000313" key="6">
    <source>
        <dbReference type="Proteomes" id="UP000601435"/>
    </source>
</evidence>
<dbReference type="GO" id="GO:0033194">
    <property type="term" value="P:response to hydroperoxide"/>
    <property type="evidence" value="ECO:0007669"/>
    <property type="project" value="TreeGrafter"/>
</dbReference>
<reference evidence="5" key="1">
    <citation type="submission" date="2021-02" db="EMBL/GenBank/DDBJ databases">
        <authorList>
            <person name="Dougan E. K."/>
            <person name="Rhodes N."/>
            <person name="Thang M."/>
            <person name="Chan C."/>
        </authorList>
    </citation>
    <scope>NUCLEOTIDE SEQUENCE</scope>
</reference>
<dbReference type="InterPro" id="IPR019533">
    <property type="entry name" value="Peptidase_S26"/>
</dbReference>
<dbReference type="NCBIfam" id="NF002542">
    <property type="entry name" value="PRK02101.1-3"/>
    <property type="match status" value="1"/>
</dbReference>
<dbReference type="AlphaFoldDB" id="A0A812PKX5"/>
<dbReference type="Gene3D" id="1.10.3340.10">
    <property type="entry name" value="SMc04008-like"/>
    <property type="match status" value="1"/>
</dbReference>
<accession>A0A812PKX5</accession>
<keyword evidence="1 3" id="KW-0378">Hydrolase</keyword>
<dbReference type="Pfam" id="PF03883">
    <property type="entry name" value="H2O2_YaaD"/>
    <property type="match status" value="1"/>
</dbReference>
<dbReference type="Proteomes" id="UP000601435">
    <property type="component" value="Unassembled WGS sequence"/>
</dbReference>
<dbReference type="InterPro" id="IPR036286">
    <property type="entry name" value="LexA/Signal_pep-like_sf"/>
</dbReference>
<evidence type="ECO:0000256" key="2">
    <source>
        <dbReference type="PIRSR" id="PIRSR600223-1"/>
    </source>
</evidence>
<keyword evidence="3" id="KW-0999">Mitochondrion inner membrane</keyword>
<name>A0A812PKX5_9DINO</name>
<protein>
    <recommendedName>
        <fullName evidence="3">Mitochondrial inner membrane protease subunit</fullName>
        <ecNumber evidence="3">3.4.21.-</ecNumber>
    </recommendedName>
</protein>
<comment type="subcellular location">
    <subcellularLocation>
        <location evidence="3">Mitochondrion inner membrane</location>
    </subcellularLocation>
</comment>
<keyword evidence="6" id="KW-1185">Reference proteome</keyword>
<feature type="active site" evidence="2">
    <location>
        <position position="355"/>
    </location>
</feature>
<dbReference type="PANTHER" id="PTHR30283:SF4">
    <property type="entry name" value="PEROXIDE STRESS RESISTANCE PROTEIN YAAA"/>
    <property type="match status" value="1"/>
</dbReference>
<evidence type="ECO:0000313" key="5">
    <source>
        <dbReference type="EMBL" id="CAE7366247.1"/>
    </source>
</evidence>
<dbReference type="PROSITE" id="PS00760">
    <property type="entry name" value="SPASE_I_2"/>
    <property type="match status" value="1"/>
</dbReference>
<keyword evidence="3" id="KW-0645">Protease</keyword>
<sequence>MLAIISPAKTLDFESKLTTRKGTTPDFVEESDQLIDRLRQYEPAQLAKLMKISDNLAELNHRRYHEWTPEFAPQTARPAALAFKGDVYLGLQAQDLSERDLTWAQKHLRILSGLHGVLKPLDRIHPYRLEMGTPLCTSKGKNLYEFWGDKVTRSLNEALAEQANPVLVNLASQEYFNVVEPDAINADIINIHFKEEKDGKLKFLSFYAKKARGLMARYMIDKRVKTLKMLKAFDYENYAYNEALSTSHDWVFTRPQPAPADIDLDTAREKVYGMTYDKWKNTYQKEATPEQLAAMEVPTGSMIPTILEGDRIVVDKLAYDLRVPFTLVRIAQWGDPQRSDIVTFESPKDGKLLVKRVIGIPGDVVTMYNNRLTINGEIGKYEAVDLSALPDPVAAAIDNIEVSQENLLGNSHMVMTYRLRHPQIRSSFGPVTVPEGHYLMLGDNRDNSQDFRVIGFVKREVILGKAGAIAFSLDYENYYLPRSERFFQELI</sequence>